<name>A0A8I3MTI1_CANLF</name>
<evidence type="ECO:0000313" key="2">
    <source>
        <dbReference type="Proteomes" id="UP000805418"/>
    </source>
</evidence>
<dbReference type="InterPro" id="IPR050169">
    <property type="entry name" value="Krueppel_C2H2_ZnF"/>
</dbReference>
<dbReference type="Proteomes" id="UP000805418">
    <property type="component" value="Chromosome 1"/>
</dbReference>
<dbReference type="GO" id="GO:0006355">
    <property type="term" value="P:regulation of DNA-templated transcription"/>
    <property type="evidence" value="ECO:0007669"/>
    <property type="project" value="InterPro"/>
</dbReference>
<evidence type="ECO:0000313" key="1">
    <source>
        <dbReference type="Ensembl" id="ENSCAFP00845006779.1"/>
    </source>
</evidence>
<sequence length="140" mass="15795">MTNSQASLSFEDVAVSFSWEEWQLLTLSQKDLYWDVMLENYNNLVSLGYQASKQDSLFRLEQGGLPWTVEGVAHSQTCPGSPATKPEMILNFKQGEKPWSVEDEMHCQCFSGTFRSWQNKVDDRILGHGLKGSIPTSATN</sequence>
<dbReference type="PANTHER" id="PTHR23232:SF161">
    <property type="entry name" value="KRAB DOMAIN-CONTAINING PROTEIN"/>
    <property type="match status" value="1"/>
</dbReference>
<dbReference type="Gene3D" id="6.10.140.140">
    <property type="match status" value="1"/>
</dbReference>
<dbReference type="GeneTree" id="ENSGT00940000163379"/>
<dbReference type="PANTHER" id="PTHR23232">
    <property type="entry name" value="KRAB DOMAIN C2H2 ZINC FINGER"/>
    <property type="match status" value="1"/>
</dbReference>
<dbReference type="InterPro" id="IPR001909">
    <property type="entry name" value="KRAB"/>
</dbReference>
<keyword evidence="2" id="KW-1185">Reference proteome</keyword>
<proteinExistence type="predicted"/>
<dbReference type="Pfam" id="PF01352">
    <property type="entry name" value="KRAB"/>
    <property type="match status" value="1"/>
</dbReference>
<dbReference type="Ensembl" id="ENSCAFT00845008594.1">
    <property type="protein sequence ID" value="ENSCAFP00845006779.1"/>
    <property type="gene ID" value="ENSCAFG00845004798.1"/>
</dbReference>
<organism evidence="1 2">
    <name type="scientific">Canis lupus familiaris</name>
    <name type="common">Dog</name>
    <name type="synonym">Canis familiaris</name>
    <dbReference type="NCBI Taxonomy" id="9615"/>
    <lineage>
        <taxon>Eukaryota</taxon>
        <taxon>Metazoa</taxon>
        <taxon>Chordata</taxon>
        <taxon>Craniata</taxon>
        <taxon>Vertebrata</taxon>
        <taxon>Euteleostomi</taxon>
        <taxon>Mammalia</taxon>
        <taxon>Eutheria</taxon>
        <taxon>Laurasiatheria</taxon>
        <taxon>Carnivora</taxon>
        <taxon>Caniformia</taxon>
        <taxon>Canidae</taxon>
        <taxon>Canis</taxon>
    </lineage>
</organism>
<dbReference type="SMART" id="SM00349">
    <property type="entry name" value="KRAB"/>
    <property type="match status" value="1"/>
</dbReference>
<reference evidence="1" key="2">
    <citation type="submission" date="2025-08" db="UniProtKB">
        <authorList>
            <consortium name="Ensembl"/>
        </authorList>
    </citation>
    <scope>IDENTIFICATION</scope>
    <source>
        <strain evidence="1">Boxer</strain>
    </source>
</reference>
<reference evidence="1" key="3">
    <citation type="submission" date="2025-09" db="UniProtKB">
        <authorList>
            <consortium name="Ensembl"/>
        </authorList>
    </citation>
    <scope>IDENTIFICATION</scope>
    <source>
        <strain evidence="1">Boxer</strain>
    </source>
</reference>
<dbReference type="CDD" id="cd07765">
    <property type="entry name" value="KRAB_A-box"/>
    <property type="match status" value="1"/>
</dbReference>
<dbReference type="PROSITE" id="PS50805">
    <property type="entry name" value="KRAB"/>
    <property type="match status" value="1"/>
</dbReference>
<reference evidence="1" key="1">
    <citation type="submission" date="2020-03" db="EMBL/GenBank/DDBJ databases">
        <title>Long-read based genome assembly of a Labrador retriever dog.</title>
        <authorList>
            <person name="Eory L."/>
            <person name="Zhang W."/>
            <person name="Schoenebeck J."/>
        </authorList>
    </citation>
    <scope>NUCLEOTIDE SEQUENCE [LARGE SCALE GENOMIC DNA]</scope>
    <source>
        <strain evidence="1">Labrador retriever</strain>
    </source>
</reference>
<dbReference type="AlphaFoldDB" id="A0A8I3MTI1"/>
<dbReference type="SUPFAM" id="SSF109640">
    <property type="entry name" value="KRAB domain (Kruppel-associated box)"/>
    <property type="match status" value="1"/>
</dbReference>
<dbReference type="OrthoDB" id="9808634at2759"/>
<accession>A0A8I3MTI1</accession>
<dbReference type="InterPro" id="IPR036051">
    <property type="entry name" value="KRAB_dom_sf"/>
</dbReference>
<protein>
    <submittedName>
        <fullName evidence="1">Uncharacterized protein</fullName>
    </submittedName>
</protein>